<evidence type="ECO:0000259" key="1">
    <source>
        <dbReference type="Pfam" id="PF17171"/>
    </source>
</evidence>
<organism evidence="2 3">
    <name type="scientific">Hebeloma cylindrosporum</name>
    <dbReference type="NCBI Taxonomy" id="76867"/>
    <lineage>
        <taxon>Eukaryota</taxon>
        <taxon>Fungi</taxon>
        <taxon>Dikarya</taxon>
        <taxon>Basidiomycota</taxon>
        <taxon>Agaricomycotina</taxon>
        <taxon>Agaricomycetes</taxon>
        <taxon>Agaricomycetidae</taxon>
        <taxon>Agaricales</taxon>
        <taxon>Agaricineae</taxon>
        <taxon>Hymenogastraceae</taxon>
        <taxon>Hebeloma</taxon>
    </lineage>
</organism>
<dbReference type="AlphaFoldDB" id="A0A0C3CY73"/>
<feature type="domain" description="Metaxin glutathione S-transferase" evidence="1">
    <location>
        <begin position="231"/>
        <end position="291"/>
    </location>
</feature>
<name>A0A0C3CY73_HEBCY</name>
<sequence length="301" mass="32926">MASIFSVPAPIVAFNAHFPLKSYPPIKPISKSSITAPTLWVHPPRSLTLAPDNVLSADVECLKWQAYLALRGLKDIKIRLDISPEGSIDGSLPNLHVPIGESLAKSEKLSKSEGAEDGELLAAHSIPTWVDAKLGVDSNADPLEGYKDQASRVESRAWVSLLEGNVHAALIISQPQPSYLHSLLFPSSDPPLSESLQKILSPPPPPLTGLFSLLPPRGSRVNISLVLSQYRDAISSLSERLGTDNWFLGSSQPTPLDALAFAYLHCILHSSDTIRIEVTRRVNLVAWEWRVRCVIRESFVL</sequence>
<dbReference type="Proteomes" id="UP000053424">
    <property type="component" value="Unassembled WGS sequence"/>
</dbReference>
<dbReference type="OrthoDB" id="198787at2759"/>
<evidence type="ECO:0000313" key="3">
    <source>
        <dbReference type="Proteomes" id="UP000053424"/>
    </source>
</evidence>
<proteinExistence type="predicted"/>
<protein>
    <recommendedName>
        <fullName evidence="1">Metaxin glutathione S-transferase domain-containing protein</fullName>
    </recommendedName>
</protein>
<dbReference type="Pfam" id="PF17171">
    <property type="entry name" value="GST_C_6"/>
    <property type="match status" value="1"/>
</dbReference>
<dbReference type="EMBL" id="KN831768">
    <property type="protein sequence ID" value="KIM48786.1"/>
    <property type="molecule type" value="Genomic_DNA"/>
</dbReference>
<reference evidence="3" key="2">
    <citation type="submission" date="2015-01" db="EMBL/GenBank/DDBJ databases">
        <title>Evolutionary Origins and Diversification of the Mycorrhizal Mutualists.</title>
        <authorList>
            <consortium name="DOE Joint Genome Institute"/>
            <consortium name="Mycorrhizal Genomics Consortium"/>
            <person name="Kohler A."/>
            <person name="Kuo A."/>
            <person name="Nagy L.G."/>
            <person name="Floudas D."/>
            <person name="Copeland A."/>
            <person name="Barry K.W."/>
            <person name="Cichocki N."/>
            <person name="Veneault-Fourrey C."/>
            <person name="LaButti K."/>
            <person name="Lindquist E.A."/>
            <person name="Lipzen A."/>
            <person name="Lundell T."/>
            <person name="Morin E."/>
            <person name="Murat C."/>
            <person name="Riley R."/>
            <person name="Ohm R."/>
            <person name="Sun H."/>
            <person name="Tunlid A."/>
            <person name="Henrissat B."/>
            <person name="Grigoriev I.V."/>
            <person name="Hibbett D.S."/>
            <person name="Martin F."/>
        </authorList>
    </citation>
    <scope>NUCLEOTIDE SEQUENCE [LARGE SCALE GENOMIC DNA]</scope>
    <source>
        <strain evidence="3">h7</strain>
    </source>
</reference>
<evidence type="ECO:0000313" key="2">
    <source>
        <dbReference type="EMBL" id="KIM48786.1"/>
    </source>
</evidence>
<dbReference type="STRING" id="686832.A0A0C3CY73"/>
<gene>
    <name evidence="2" type="ORF">M413DRAFT_437964</name>
</gene>
<reference evidence="2 3" key="1">
    <citation type="submission" date="2014-04" db="EMBL/GenBank/DDBJ databases">
        <authorList>
            <consortium name="DOE Joint Genome Institute"/>
            <person name="Kuo A."/>
            <person name="Gay G."/>
            <person name="Dore J."/>
            <person name="Kohler A."/>
            <person name="Nagy L.G."/>
            <person name="Floudas D."/>
            <person name="Copeland A."/>
            <person name="Barry K.W."/>
            <person name="Cichocki N."/>
            <person name="Veneault-Fourrey C."/>
            <person name="LaButti K."/>
            <person name="Lindquist E.A."/>
            <person name="Lipzen A."/>
            <person name="Lundell T."/>
            <person name="Morin E."/>
            <person name="Murat C."/>
            <person name="Sun H."/>
            <person name="Tunlid A."/>
            <person name="Henrissat B."/>
            <person name="Grigoriev I.V."/>
            <person name="Hibbett D.S."/>
            <person name="Martin F."/>
            <person name="Nordberg H.P."/>
            <person name="Cantor M.N."/>
            <person name="Hua S.X."/>
        </authorList>
    </citation>
    <scope>NUCLEOTIDE SEQUENCE [LARGE SCALE GENOMIC DNA]</scope>
    <source>
        <strain evidence="3">h7</strain>
    </source>
</reference>
<dbReference type="InterPro" id="IPR033468">
    <property type="entry name" value="Metaxin_GST"/>
</dbReference>
<dbReference type="HOGENOM" id="CLU_077463_0_0_1"/>
<accession>A0A0C3CY73</accession>
<keyword evidence="3" id="KW-1185">Reference proteome</keyword>